<dbReference type="EMBL" id="PYUC01000001">
    <property type="protein sequence ID" value="PTB22255.1"/>
    <property type="molecule type" value="Genomic_DNA"/>
</dbReference>
<dbReference type="AlphaFoldDB" id="A0A2T3Y0H6"/>
<accession>A0A2T3Y0H6</accession>
<feature type="signal peptide" evidence="2">
    <location>
        <begin position="1"/>
        <end position="22"/>
    </location>
</feature>
<evidence type="ECO:0000313" key="4">
    <source>
        <dbReference type="Proteomes" id="UP000240638"/>
    </source>
</evidence>
<evidence type="ECO:0000313" key="3">
    <source>
        <dbReference type="EMBL" id="PTB22255.1"/>
    </source>
</evidence>
<evidence type="ECO:0000256" key="1">
    <source>
        <dbReference type="SAM" id="MobiDB-lite"/>
    </source>
</evidence>
<evidence type="ECO:0008006" key="5">
    <source>
        <dbReference type="Google" id="ProtNLM"/>
    </source>
</evidence>
<comment type="caution">
    <text evidence="3">The sequence shown here is derived from an EMBL/GenBank/DDBJ whole genome shotgun (WGS) entry which is preliminary data.</text>
</comment>
<name>A0A2T3Y0H6_9BURK</name>
<gene>
    <name evidence="3" type="ORF">C9I57_00095</name>
</gene>
<proteinExistence type="predicted"/>
<reference evidence="3 4" key="1">
    <citation type="submission" date="2018-03" db="EMBL/GenBank/DDBJ databases">
        <title>Whole genome analyses suggest that Burkholderia sensu lato contains two further novel genera in the rhizoxinica-symbiotica group Mycetohabitans gen. nov., and Trinickia gen. nov.: implications for the evolution of diazotrophy and nodulation in the Burkholderiaceae.</title>
        <authorList>
            <person name="Estrada De Los Santos P."/>
            <person name="Palmer M."/>
            <person name="Chavez-Ramirez B."/>
            <person name="Steenkamp E.T."/>
            <person name="Hirsch A.M."/>
            <person name="Manyaka P."/>
            <person name="Maluk M."/>
            <person name="Lafos M."/>
            <person name="Crook M."/>
            <person name="Gross E."/>
            <person name="Simon M.F."/>
            <person name="Bueno Dos Reis Junior F."/>
            <person name="Poole P.S."/>
            <person name="Venter S.N."/>
            <person name="James E.K."/>
        </authorList>
    </citation>
    <scope>NUCLEOTIDE SEQUENCE [LARGE SCALE GENOMIC DNA]</scope>
    <source>
        <strain evidence="3 4">JPY-366</strain>
    </source>
</reference>
<organism evidence="3 4">
    <name type="scientific">Trinickia symbiotica</name>
    <dbReference type="NCBI Taxonomy" id="863227"/>
    <lineage>
        <taxon>Bacteria</taxon>
        <taxon>Pseudomonadati</taxon>
        <taxon>Pseudomonadota</taxon>
        <taxon>Betaproteobacteria</taxon>
        <taxon>Burkholderiales</taxon>
        <taxon>Burkholderiaceae</taxon>
        <taxon>Trinickia</taxon>
    </lineage>
</organism>
<dbReference type="InterPro" id="IPR025421">
    <property type="entry name" value="DUF4148"/>
</dbReference>
<dbReference type="Pfam" id="PF13663">
    <property type="entry name" value="DUF4148"/>
    <property type="match status" value="1"/>
</dbReference>
<keyword evidence="2" id="KW-0732">Signal</keyword>
<feature type="region of interest" description="Disordered" evidence="1">
    <location>
        <begin position="24"/>
        <end position="110"/>
    </location>
</feature>
<dbReference type="RefSeq" id="WP_107148638.1">
    <property type="nucleotide sequence ID" value="NZ_PYUC01000001.1"/>
</dbReference>
<protein>
    <recommendedName>
        <fullName evidence="5">DUF4148 domain-containing protein</fullName>
    </recommendedName>
</protein>
<dbReference type="Proteomes" id="UP000240638">
    <property type="component" value="Unassembled WGS sequence"/>
</dbReference>
<sequence>MNIAIRTGIICAALIAPVVTFAQQSNGPATRAQVRDDLQRLEQAGYNPATGEDPQYPNDIQAAESRAAQTNTGIGGAAPGATQSGNQAMPMPTERPARPAAQWPEPLGGQ</sequence>
<feature type="chain" id="PRO_5015543411" description="DUF4148 domain-containing protein" evidence="2">
    <location>
        <begin position="23"/>
        <end position="110"/>
    </location>
</feature>
<evidence type="ECO:0000256" key="2">
    <source>
        <dbReference type="SAM" id="SignalP"/>
    </source>
</evidence>